<reference evidence="2" key="1">
    <citation type="submission" date="2023-07" db="EMBL/GenBank/DDBJ databases">
        <title>Functional and genomic diversity of the sorghum phyllosphere microbiome.</title>
        <authorList>
            <person name="Shade A."/>
        </authorList>
    </citation>
    <scope>NUCLEOTIDE SEQUENCE</scope>
    <source>
        <strain evidence="2">SORGH_AS_0457</strain>
    </source>
</reference>
<evidence type="ECO:0000313" key="2">
    <source>
        <dbReference type="EMBL" id="MDQ1109422.1"/>
    </source>
</evidence>
<evidence type="ECO:0000259" key="1">
    <source>
        <dbReference type="Pfam" id="PF16242"/>
    </source>
</evidence>
<dbReference type="AlphaFoldDB" id="A0AAP5AIN4"/>
<accession>A0AAP5AIN4</accession>
<dbReference type="EMBL" id="JAUTAS010000001">
    <property type="protein sequence ID" value="MDQ1109422.1"/>
    <property type="molecule type" value="Genomic_DNA"/>
</dbReference>
<protein>
    <submittedName>
        <fullName evidence="2">General stress protein 26</fullName>
    </submittedName>
</protein>
<dbReference type="PANTHER" id="PTHR34818">
    <property type="entry name" value="PROTEIN BLI-3"/>
    <property type="match status" value="1"/>
</dbReference>
<dbReference type="Proteomes" id="UP001226084">
    <property type="component" value="Unassembled WGS sequence"/>
</dbReference>
<name>A0AAP5AIN4_9GAMM</name>
<feature type="domain" description="General stress protein FMN-binding split barrel" evidence="1">
    <location>
        <begin position="8"/>
        <end position="138"/>
    </location>
</feature>
<dbReference type="InterPro" id="IPR038725">
    <property type="entry name" value="YdaG_split_barrel_FMN-bd"/>
</dbReference>
<dbReference type="Pfam" id="PF16242">
    <property type="entry name" value="Pyrid_ox_like"/>
    <property type="match status" value="1"/>
</dbReference>
<proteinExistence type="predicted"/>
<organism evidence="2 3">
    <name type="scientific">Stenotrophomonas rhizophila</name>
    <dbReference type="NCBI Taxonomy" id="216778"/>
    <lineage>
        <taxon>Bacteria</taxon>
        <taxon>Pseudomonadati</taxon>
        <taxon>Pseudomonadota</taxon>
        <taxon>Gammaproteobacteria</taxon>
        <taxon>Lysobacterales</taxon>
        <taxon>Lysobacteraceae</taxon>
        <taxon>Stenotrophomonas</taxon>
    </lineage>
</organism>
<dbReference type="RefSeq" id="WP_068850052.1">
    <property type="nucleotide sequence ID" value="NZ_CP016294.1"/>
</dbReference>
<dbReference type="Gene3D" id="2.30.110.10">
    <property type="entry name" value="Electron Transport, Fmn-binding Protein, Chain A"/>
    <property type="match status" value="1"/>
</dbReference>
<sequence>MTTLTLHDLAKKMAGIDFTMLQTFADNGEIAGRPMSNNGDVDYDGDSWFFSLDSTDMVRELQAEPKVALSFVGSKGLLGKPPLFVFVQGKGRIIRDKEVMREHWQKSLERWFEQGVDTPGLVLIHVHAHRIHYWDGEDQGEIQV</sequence>
<dbReference type="PANTHER" id="PTHR34818:SF1">
    <property type="entry name" value="PROTEIN BLI-3"/>
    <property type="match status" value="1"/>
</dbReference>
<evidence type="ECO:0000313" key="3">
    <source>
        <dbReference type="Proteomes" id="UP001226084"/>
    </source>
</evidence>
<comment type="caution">
    <text evidence="2">The sequence shown here is derived from an EMBL/GenBank/DDBJ whole genome shotgun (WGS) entry which is preliminary data.</text>
</comment>
<dbReference type="KEGG" id="srh:BAY15_1208"/>
<gene>
    <name evidence="2" type="ORF">QE424_002581</name>
</gene>
<dbReference type="SUPFAM" id="SSF50475">
    <property type="entry name" value="FMN-binding split barrel"/>
    <property type="match status" value="1"/>
</dbReference>
<dbReference type="InterPro" id="IPR012349">
    <property type="entry name" value="Split_barrel_FMN-bd"/>
</dbReference>
<dbReference type="InterPro" id="IPR052917">
    <property type="entry name" value="Stress-Dev_Protein"/>
</dbReference>